<feature type="signal peptide" evidence="1">
    <location>
        <begin position="1"/>
        <end position="30"/>
    </location>
</feature>
<accession>A0A0K8RKR3</accession>
<proteinExistence type="evidence at transcript level"/>
<feature type="chain" id="PRO_5005518125" evidence="1">
    <location>
        <begin position="31"/>
        <end position="104"/>
    </location>
</feature>
<dbReference type="EMBL" id="GADI01002689">
    <property type="protein sequence ID" value="JAA71119.1"/>
    <property type="molecule type" value="mRNA"/>
</dbReference>
<name>A0A0K8RKR3_IXORI</name>
<sequence>MELKTIIFLQIAAFMALGIHLLVSGSEVHAEKESQEDGIYVQYCGKNCTRQNEGSTGCGKDCNCVYEGNNSQGICISISYLGNYQDLDYNDPELIKATPRPQSN</sequence>
<dbReference type="AlphaFoldDB" id="A0A0K8RKR3"/>
<keyword evidence="1" id="KW-0732">Signal</keyword>
<organism evidence="2">
    <name type="scientific">Ixodes ricinus</name>
    <name type="common">Common tick</name>
    <name type="synonym">Acarus ricinus</name>
    <dbReference type="NCBI Taxonomy" id="34613"/>
    <lineage>
        <taxon>Eukaryota</taxon>
        <taxon>Metazoa</taxon>
        <taxon>Ecdysozoa</taxon>
        <taxon>Arthropoda</taxon>
        <taxon>Chelicerata</taxon>
        <taxon>Arachnida</taxon>
        <taxon>Acari</taxon>
        <taxon>Parasitiformes</taxon>
        <taxon>Ixodida</taxon>
        <taxon>Ixodoidea</taxon>
        <taxon>Ixodidae</taxon>
        <taxon>Ixodinae</taxon>
        <taxon>Ixodes</taxon>
    </lineage>
</organism>
<reference evidence="2" key="1">
    <citation type="submission" date="2012-12" db="EMBL/GenBank/DDBJ databases">
        <title>Identification and characterization of a phenylalanine ammonia-lyase gene family in Isatis indigotica Fort.</title>
        <authorList>
            <person name="Liu Q."/>
            <person name="Chen J."/>
            <person name="Zhou X."/>
            <person name="Di P."/>
            <person name="Xiao Y."/>
            <person name="Xuan H."/>
            <person name="Zhang L."/>
            <person name="Chen W."/>
        </authorList>
    </citation>
    <scope>NUCLEOTIDE SEQUENCE</scope>
    <source>
        <tissue evidence="2">Salivary gland</tissue>
    </source>
</reference>
<protein>
    <submittedName>
        <fullName evidence="2">Putative basic tail protein</fullName>
    </submittedName>
</protein>
<evidence type="ECO:0000256" key="1">
    <source>
        <dbReference type="SAM" id="SignalP"/>
    </source>
</evidence>
<evidence type="ECO:0000313" key="2">
    <source>
        <dbReference type="EMBL" id="JAA71119.1"/>
    </source>
</evidence>